<dbReference type="AlphaFoldDB" id="A0A151Z686"/>
<dbReference type="Proteomes" id="UP000076078">
    <property type="component" value="Unassembled WGS sequence"/>
</dbReference>
<name>A0A151Z686_TIELA</name>
<gene>
    <name evidence="9" type="ORF">DLAC_09973</name>
</gene>
<keyword evidence="7" id="KW-0472">Membrane</keyword>
<keyword evidence="8" id="KW-0653">Protein transport</keyword>
<evidence type="ECO:0000256" key="2">
    <source>
        <dbReference type="ARBA" id="ARBA00008444"/>
    </source>
</evidence>
<keyword evidence="10" id="KW-1185">Reference proteome</keyword>
<keyword evidence="8" id="KW-0811">Translocation</keyword>
<evidence type="ECO:0000256" key="6">
    <source>
        <dbReference type="ARBA" id="ARBA00023128"/>
    </source>
</evidence>
<sequence>MNSQKETDDIINSKVELNRRNPNGLTDDEIKNYLSDYAHRFYQSDTLYPFISQLKNIPPYDEQSHMIFGSCLTHSIQGLVMGAGFGFFFGALFSPNSGLGPEPLTPTPIWRQVLDGFKEQGRNGIRSAKSLAVISMVFTGTECMIEKARGRTDRLNSLYAGCTTGAIFASRAGPQAAVGGCRAPTLPIYSKPKLLKITKKKNPKTLGYSVFYNITKKINDLLLFLPHPISQNTAIVNAFYNSKK</sequence>
<comment type="function">
    <text evidence="8">Essential core component of the TIM22 complex, a complex that mediates the import and insertion of multi-pass transmembrane proteins into the mitochondrial inner membrane. In the TIM22 complex, it constitutes the voltage-activated and signal-gated channel. Forms a twin-pore translocase that uses the membrane potential as external driving force in 2 voltage-dependent steps.</text>
</comment>
<dbReference type="GO" id="GO:0030943">
    <property type="term" value="F:mitochondrion targeting sequence binding"/>
    <property type="evidence" value="ECO:0007669"/>
    <property type="project" value="TreeGrafter"/>
</dbReference>
<keyword evidence="5" id="KW-1133">Transmembrane helix</keyword>
<evidence type="ECO:0000313" key="10">
    <source>
        <dbReference type="Proteomes" id="UP000076078"/>
    </source>
</evidence>
<dbReference type="OrthoDB" id="75343at2759"/>
<accession>A0A151Z686</accession>
<comment type="subunit">
    <text evidence="8">Component of the TIM22 complex.</text>
</comment>
<organism evidence="9 10">
    <name type="scientific">Tieghemostelium lacteum</name>
    <name type="common">Slime mold</name>
    <name type="synonym">Dictyostelium lacteum</name>
    <dbReference type="NCBI Taxonomy" id="361077"/>
    <lineage>
        <taxon>Eukaryota</taxon>
        <taxon>Amoebozoa</taxon>
        <taxon>Evosea</taxon>
        <taxon>Eumycetozoa</taxon>
        <taxon>Dictyostelia</taxon>
        <taxon>Dictyosteliales</taxon>
        <taxon>Raperosteliaceae</taxon>
        <taxon>Tieghemostelium</taxon>
    </lineage>
</organism>
<dbReference type="GO" id="GO:0045039">
    <property type="term" value="P:protein insertion into mitochondrial inner membrane"/>
    <property type="evidence" value="ECO:0007669"/>
    <property type="project" value="UniProtKB-UniRule"/>
</dbReference>
<evidence type="ECO:0000313" key="9">
    <source>
        <dbReference type="EMBL" id="KYQ89314.1"/>
    </source>
</evidence>
<comment type="similarity">
    <text evidence="2 8">Belongs to the Tim17/Tim22/Tim23 family.</text>
</comment>
<evidence type="ECO:0000256" key="5">
    <source>
        <dbReference type="ARBA" id="ARBA00022989"/>
    </source>
</evidence>
<dbReference type="InParanoid" id="A0A151Z686"/>
<dbReference type="EMBL" id="LODT01000041">
    <property type="protein sequence ID" value="KYQ89314.1"/>
    <property type="molecule type" value="Genomic_DNA"/>
</dbReference>
<dbReference type="FunCoup" id="A0A151Z686">
    <property type="interactions" value="441"/>
</dbReference>
<evidence type="ECO:0000256" key="3">
    <source>
        <dbReference type="ARBA" id="ARBA00022692"/>
    </source>
</evidence>
<dbReference type="GO" id="GO:0042721">
    <property type="term" value="C:TIM22 mitochondrial import inner membrane insertion complex"/>
    <property type="evidence" value="ECO:0007669"/>
    <property type="project" value="UniProtKB-UniRule"/>
</dbReference>
<protein>
    <recommendedName>
        <fullName evidence="8">Mitochondrial import inner membrane translocase subunit TIM22</fullName>
    </recommendedName>
</protein>
<dbReference type="Pfam" id="PF02466">
    <property type="entry name" value="Tim17"/>
    <property type="match status" value="1"/>
</dbReference>
<comment type="caution">
    <text evidence="9">The sequence shown here is derived from an EMBL/GenBank/DDBJ whole genome shotgun (WGS) entry which is preliminary data.</text>
</comment>
<keyword evidence="6 8" id="KW-0496">Mitochondrion</keyword>
<keyword evidence="3" id="KW-0812">Transmembrane</keyword>
<dbReference type="PANTHER" id="PTHR14110:SF0">
    <property type="entry name" value="MITOCHONDRIAL IMPORT INNER MEMBRANE TRANSLOCASE SUBUNIT TIM22"/>
    <property type="match status" value="1"/>
</dbReference>
<evidence type="ECO:0000256" key="1">
    <source>
        <dbReference type="ARBA" id="ARBA00004448"/>
    </source>
</evidence>
<dbReference type="STRING" id="361077.A0A151Z686"/>
<keyword evidence="4 8" id="KW-0999">Mitochondrion inner membrane</keyword>
<dbReference type="PANTHER" id="PTHR14110">
    <property type="entry name" value="MITOCHONDRIAL IMPORT INNER MEMBRANE TRANSLOCASE SUBUNIT TIM22"/>
    <property type="match status" value="1"/>
</dbReference>
<proteinExistence type="inferred from homology"/>
<evidence type="ECO:0000256" key="8">
    <source>
        <dbReference type="RuleBase" id="RU367038"/>
    </source>
</evidence>
<keyword evidence="8" id="KW-0813">Transport</keyword>
<dbReference type="GO" id="GO:0008320">
    <property type="term" value="F:protein transmembrane transporter activity"/>
    <property type="evidence" value="ECO:0007669"/>
    <property type="project" value="UniProtKB-UniRule"/>
</dbReference>
<reference evidence="9 10" key="1">
    <citation type="submission" date="2015-12" db="EMBL/GenBank/DDBJ databases">
        <title>Dictyostelia acquired genes for synthesis and detection of signals that induce cell-type specialization by lateral gene transfer from prokaryotes.</title>
        <authorList>
            <person name="Gloeckner G."/>
            <person name="Schaap P."/>
        </authorList>
    </citation>
    <scope>NUCLEOTIDE SEQUENCE [LARGE SCALE GENOMIC DNA]</scope>
    <source>
        <strain evidence="9 10">TK</strain>
    </source>
</reference>
<dbReference type="InterPro" id="IPR039175">
    <property type="entry name" value="TIM22"/>
</dbReference>
<comment type="subcellular location">
    <subcellularLocation>
        <location evidence="1 8">Mitochondrion inner membrane</location>
        <topology evidence="1 8">Multi-pass membrane protein</topology>
    </subcellularLocation>
</comment>
<evidence type="ECO:0000256" key="7">
    <source>
        <dbReference type="ARBA" id="ARBA00023136"/>
    </source>
</evidence>
<evidence type="ECO:0000256" key="4">
    <source>
        <dbReference type="ARBA" id="ARBA00022792"/>
    </source>
</evidence>